<dbReference type="EMBL" id="CAJVQC010013814">
    <property type="protein sequence ID" value="CAG8651417.1"/>
    <property type="molecule type" value="Genomic_DNA"/>
</dbReference>
<comment type="caution">
    <text evidence="1">The sequence shown here is derived from an EMBL/GenBank/DDBJ whole genome shotgun (WGS) entry which is preliminary data.</text>
</comment>
<gene>
    <name evidence="1" type="ORF">RPERSI_LOCUS7886</name>
</gene>
<accession>A0ACA9NDV9</accession>
<dbReference type="Proteomes" id="UP000789920">
    <property type="component" value="Unassembled WGS sequence"/>
</dbReference>
<evidence type="ECO:0000313" key="1">
    <source>
        <dbReference type="EMBL" id="CAG8651417.1"/>
    </source>
</evidence>
<feature type="non-terminal residue" evidence="1">
    <location>
        <position position="1"/>
    </location>
</feature>
<reference evidence="1" key="1">
    <citation type="submission" date="2021-06" db="EMBL/GenBank/DDBJ databases">
        <authorList>
            <person name="Kallberg Y."/>
            <person name="Tangrot J."/>
            <person name="Rosling A."/>
        </authorList>
    </citation>
    <scope>NUCLEOTIDE SEQUENCE</scope>
    <source>
        <strain evidence="1">MA461A</strain>
    </source>
</reference>
<sequence length="67" mass="7621">GTSTKHNPQRIGLSHVMEYEDVIQEQKALKTSQVQEIAKESARKNPYLWSGTDEKSKLPSDSKQCIF</sequence>
<proteinExistence type="predicted"/>
<evidence type="ECO:0000313" key="2">
    <source>
        <dbReference type="Proteomes" id="UP000789920"/>
    </source>
</evidence>
<keyword evidence="2" id="KW-1185">Reference proteome</keyword>
<protein>
    <submittedName>
        <fullName evidence="1">19990_t:CDS:1</fullName>
    </submittedName>
</protein>
<name>A0ACA9NDV9_9GLOM</name>
<organism evidence="1 2">
    <name type="scientific">Racocetra persica</name>
    <dbReference type="NCBI Taxonomy" id="160502"/>
    <lineage>
        <taxon>Eukaryota</taxon>
        <taxon>Fungi</taxon>
        <taxon>Fungi incertae sedis</taxon>
        <taxon>Mucoromycota</taxon>
        <taxon>Glomeromycotina</taxon>
        <taxon>Glomeromycetes</taxon>
        <taxon>Diversisporales</taxon>
        <taxon>Gigasporaceae</taxon>
        <taxon>Racocetra</taxon>
    </lineage>
</organism>